<evidence type="ECO:0000313" key="1">
    <source>
        <dbReference type="EMBL" id="EMI28616.1"/>
    </source>
</evidence>
<reference evidence="1 2" key="1">
    <citation type="journal article" date="2013" name="Mar. Genomics">
        <title>Expression of sulfatases in Rhodopirellula baltica and the diversity of sulfatases in the genus Rhodopirellula.</title>
        <authorList>
            <person name="Wegner C.E."/>
            <person name="Richter-Heitmann T."/>
            <person name="Klindworth A."/>
            <person name="Klockow C."/>
            <person name="Richter M."/>
            <person name="Achstetter T."/>
            <person name="Glockner F.O."/>
            <person name="Harder J."/>
        </authorList>
    </citation>
    <scope>NUCLEOTIDE SEQUENCE [LARGE SCALE GENOMIC DNA]</scope>
    <source>
        <strain evidence="1 2">SH398</strain>
    </source>
</reference>
<proteinExistence type="predicted"/>
<dbReference type="Proteomes" id="UP000011996">
    <property type="component" value="Unassembled WGS sequence"/>
</dbReference>
<dbReference type="AlphaFoldDB" id="M5SAU2"/>
<name>M5SAU2_9BACT</name>
<protein>
    <submittedName>
        <fullName evidence="1">Uncharacterized protein</fullName>
    </submittedName>
</protein>
<dbReference type="PATRIC" id="fig|1263868.3.peg.847"/>
<dbReference type="EMBL" id="ANOF01000026">
    <property type="protein sequence ID" value="EMI28616.1"/>
    <property type="molecule type" value="Genomic_DNA"/>
</dbReference>
<evidence type="ECO:0000313" key="2">
    <source>
        <dbReference type="Proteomes" id="UP000011996"/>
    </source>
</evidence>
<organism evidence="1 2">
    <name type="scientific">Rhodopirellula europaea SH398</name>
    <dbReference type="NCBI Taxonomy" id="1263868"/>
    <lineage>
        <taxon>Bacteria</taxon>
        <taxon>Pseudomonadati</taxon>
        <taxon>Planctomycetota</taxon>
        <taxon>Planctomycetia</taxon>
        <taxon>Pirellulales</taxon>
        <taxon>Pirellulaceae</taxon>
        <taxon>Rhodopirellula</taxon>
    </lineage>
</organism>
<comment type="caution">
    <text evidence="1">The sequence shown here is derived from an EMBL/GenBank/DDBJ whole genome shotgun (WGS) entry which is preliminary data.</text>
</comment>
<sequence length="37" mass="4178">MLANWWHVERDVCAGCNDEDSWEAGTKRIQRVLSGSG</sequence>
<accession>M5SAU2</accession>
<gene>
    <name evidence="1" type="ORF">RESH_00778</name>
</gene>